<dbReference type="Proteomes" id="UP001356427">
    <property type="component" value="Unassembled WGS sequence"/>
</dbReference>
<keyword evidence="3" id="KW-0444">Lipid biosynthesis</keyword>
<dbReference type="Gene3D" id="3.30.420.10">
    <property type="entry name" value="Ribonuclease H-like superfamily/Ribonuclease H"/>
    <property type="match status" value="1"/>
</dbReference>
<evidence type="ECO:0000256" key="3">
    <source>
        <dbReference type="ARBA" id="ARBA00022516"/>
    </source>
</evidence>
<evidence type="ECO:0000256" key="9">
    <source>
        <dbReference type="ARBA" id="ARBA00023136"/>
    </source>
</evidence>
<dbReference type="GO" id="GO:0006313">
    <property type="term" value="P:DNA transposition"/>
    <property type="evidence" value="ECO:0007669"/>
    <property type="project" value="InterPro"/>
</dbReference>
<sequence>MTVNHPRSGAPCKISPRGASMIMRKVRDQPRTTRQDLVNDLKRAGTTVSKKTISNTLRRHGLKSCSLCKVPLLKPAHVQARLKFANDHLDDPEEEWEKVMWSDETTIELFGLNSTRRVWRKKKDEYNSKNTIPTMKHGGGNIILWGCFSAKGTGRLHRIEGRMDGTMYREILANNLLPSVRALKMGRGWFFQHDNDPKHTARATKEWLRKKHLKVLEWPSQSPDLNQIEHLWRELKVRIAQRQPRNLKDLEKVAGMKQEKTRLKDFLENISVLQWILTFLLLGLACIGLMVYLMFTSLWPLPALYFIWQLKDWHTPERGGRRIAFVRNWKMWKHVRDYFPMKLVKTAELNPNKNYILGCHPHGVMSMGAFTSFSTEACGFMDLFPGVRSCLCILGGIFKVPLYREYAMAIGCYPVSKPSLEHLLSKSGKGNAVVIVIGGAAESLLSLPGVNTVFMKQRKGFVRVALEFGADLVPVYSYGENNIFRQVIFSQDSVGWRLQQLFKKLMGFAPCLFVGECWFWMPYHCPVTIVVGSPIPVPKRPSPTQEEVDHYHGLYMEALAKLFHGHKASCGLSDSHELRII</sequence>
<keyword evidence="7 11" id="KW-1133">Transmembrane helix</keyword>
<dbReference type="InterPro" id="IPR036397">
    <property type="entry name" value="RNaseH_sf"/>
</dbReference>
<dbReference type="GO" id="GO:0003677">
    <property type="term" value="F:DNA binding"/>
    <property type="evidence" value="ECO:0007669"/>
    <property type="project" value="InterPro"/>
</dbReference>
<comment type="similarity">
    <text evidence="2">Belongs to the diacylglycerol acyltransferase family.</text>
</comment>
<evidence type="ECO:0000256" key="6">
    <source>
        <dbReference type="ARBA" id="ARBA00022824"/>
    </source>
</evidence>
<keyword evidence="10" id="KW-0012">Acyltransferase</keyword>
<dbReference type="Pfam" id="PF13358">
    <property type="entry name" value="DDE_3"/>
    <property type="match status" value="1"/>
</dbReference>
<name>A0AAN8LUC0_9TELE</name>
<keyword evidence="9 11" id="KW-0472">Membrane</keyword>
<feature type="domain" description="Tc1-like transposase DDE" evidence="13">
    <location>
        <begin position="99"/>
        <end position="250"/>
    </location>
</feature>
<evidence type="ECO:0000256" key="10">
    <source>
        <dbReference type="ARBA" id="ARBA00023315"/>
    </source>
</evidence>
<comment type="subcellular location">
    <subcellularLocation>
        <location evidence="1">Endoplasmic reticulum membrane</location>
        <topology evidence="1">Multi-pass membrane protein</topology>
    </subcellularLocation>
</comment>
<dbReference type="InterPro" id="IPR038717">
    <property type="entry name" value="Tc1-like_DDE_dom"/>
</dbReference>
<evidence type="ECO:0000256" key="2">
    <source>
        <dbReference type="ARBA" id="ARBA00005420"/>
    </source>
</evidence>
<evidence type="ECO:0000259" key="12">
    <source>
        <dbReference type="Pfam" id="PF01498"/>
    </source>
</evidence>
<dbReference type="GO" id="GO:0019432">
    <property type="term" value="P:triglyceride biosynthetic process"/>
    <property type="evidence" value="ECO:0007669"/>
    <property type="project" value="TreeGrafter"/>
</dbReference>
<evidence type="ECO:0000256" key="8">
    <source>
        <dbReference type="ARBA" id="ARBA00023098"/>
    </source>
</evidence>
<dbReference type="EMBL" id="JAGTTL010000010">
    <property type="protein sequence ID" value="KAK6317093.1"/>
    <property type="molecule type" value="Genomic_DNA"/>
</dbReference>
<dbReference type="Pfam" id="PF01498">
    <property type="entry name" value="HTH_Tnp_Tc3_2"/>
    <property type="match status" value="1"/>
</dbReference>
<keyword evidence="8" id="KW-0443">Lipid metabolism</keyword>
<feature type="transmembrane region" description="Helical" evidence="11">
    <location>
        <begin position="272"/>
        <end position="295"/>
    </location>
</feature>
<evidence type="ECO:0000256" key="11">
    <source>
        <dbReference type="SAM" id="Phobius"/>
    </source>
</evidence>
<reference evidence="14 15" key="1">
    <citation type="submission" date="2021-04" db="EMBL/GenBank/DDBJ databases">
        <authorList>
            <person name="De Guttry C."/>
            <person name="Zahm M."/>
            <person name="Klopp C."/>
            <person name="Cabau C."/>
            <person name="Louis A."/>
            <person name="Berthelot C."/>
            <person name="Parey E."/>
            <person name="Roest Crollius H."/>
            <person name="Montfort J."/>
            <person name="Robinson-Rechavi M."/>
            <person name="Bucao C."/>
            <person name="Bouchez O."/>
            <person name="Gislard M."/>
            <person name="Lluch J."/>
            <person name="Milhes M."/>
            <person name="Lampietro C."/>
            <person name="Lopez Roques C."/>
            <person name="Donnadieu C."/>
            <person name="Braasch I."/>
            <person name="Desvignes T."/>
            <person name="Postlethwait J."/>
            <person name="Bobe J."/>
            <person name="Wedekind C."/>
            <person name="Guiguen Y."/>
        </authorList>
    </citation>
    <scope>NUCLEOTIDE SEQUENCE [LARGE SCALE GENOMIC DNA]</scope>
    <source>
        <strain evidence="14">Cs_M1</strain>
        <tissue evidence="14">Blood</tissue>
    </source>
</reference>
<accession>A0AAN8LUC0</accession>
<keyword evidence="15" id="KW-1185">Reference proteome</keyword>
<organism evidence="14 15">
    <name type="scientific">Coregonus suidteri</name>
    <dbReference type="NCBI Taxonomy" id="861788"/>
    <lineage>
        <taxon>Eukaryota</taxon>
        <taxon>Metazoa</taxon>
        <taxon>Chordata</taxon>
        <taxon>Craniata</taxon>
        <taxon>Vertebrata</taxon>
        <taxon>Euteleostomi</taxon>
        <taxon>Actinopterygii</taxon>
        <taxon>Neopterygii</taxon>
        <taxon>Teleostei</taxon>
        <taxon>Protacanthopterygii</taxon>
        <taxon>Salmoniformes</taxon>
        <taxon>Salmonidae</taxon>
        <taxon>Coregoninae</taxon>
        <taxon>Coregonus</taxon>
    </lineage>
</organism>
<dbReference type="AlphaFoldDB" id="A0AAN8LUC0"/>
<dbReference type="Pfam" id="PF03982">
    <property type="entry name" value="DAGAT"/>
    <property type="match status" value="1"/>
</dbReference>
<comment type="caution">
    <text evidence="14">The sequence shown here is derived from an EMBL/GenBank/DDBJ whole genome shotgun (WGS) entry which is preliminary data.</text>
</comment>
<proteinExistence type="inferred from homology"/>
<evidence type="ECO:0000313" key="15">
    <source>
        <dbReference type="Proteomes" id="UP001356427"/>
    </source>
</evidence>
<keyword evidence="6" id="KW-0256">Endoplasmic reticulum</keyword>
<evidence type="ECO:0000313" key="14">
    <source>
        <dbReference type="EMBL" id="KAK6317093.1"/>
    </source>
</evidence>
<evidence type="ECO:0000256" key="5">
    <source>
        <dbReference type="ARBA" id="ARBA00022692"/>
    </source>
</evidence>
<dbReference type="InterPro" id="IPR007130">
    <property type="entry name" value="DAGAT"/>
</dbReference>
<evidence type="ECO:0000256" key="4">
    <source>
        <dbReference type="ARBA" id="ARBA00022679"/>
    </source>
</evidence>
<feature type="domain" description="Transposase Tc1-like" evidence="12">
    <location>
        <begin position="20"/>
        <end position="90"/>
    </location>
</feature>
<gene>
    <name evidence="14" type="ORF">J4Q44_G00124930</name>
</gene>
<evidence type="ECO:0000259" key="13">
    <source>
        <dbReference type="Pfam" id="PF13358"/>
    </source>
</evidence>
<evidence type="ECO:0000256" key="7">
    <source>
        <dbReference type="ARBA" id="ARBA00022989"/>
    </source>
</evidence>
<evidence type="ECO:0000256" key="1">
    <source>
        <dbReference type="ARBA" id="ARBA00004477"/>
    </source>
</evidence>
<keyword evidence="5 11" id="KW-0812">Transmembrane</keyword>
<dbReference type="PANTHER" id="PTHR12317">
    <property type="entry name" value="DIACYLGLYCEROL O-ACYLTRANSFERASE"/>
    <property type="match status" value="1"/>
</dbReference>
<dbReference type="GO" id="GO:0015074">
    <property type="term" value="P:DNA integration"/>
    <property type="evidence" value="ECO:0007669"/>
    <property type="project" value="InterPro"/>
</dbReference>
<dbReference type="PANTHER" id="PTHR12317:SF19">
    <property type="entry name" value="DIACYLGLYCEROL O-ACYLTRANSFERASE 2-LIKE PROTEIN 6"/>
    <property type="match status" value="1"/>
</dbReference>
<keyword evidence="4" id="KW-0808">Transferase</keyword>
<dbReference type="CDD" id="cd07987">
    <property type="entry name" value="LPLAT_MGAT-like"/>
    <property type="match status" value="1"/>
</dbReference>
<dbReference type="GO" id="GO:0005789">
    <property type="term" value="C:endoplasmic reticulum membrane"/>
    <property type="evidence" value="ECO:0007669"/>
    <property type="project" value="UniProtKB-SubCell"/>
</dbReference>
<dbReference type="InterPro" id="IPR002492">
    <property type="entry name" value="Transposase_Tc1-like"/>
</dbReference>
<dbReference type="GO" id="GO:0004144">
    <property type="term" value="F:diacylglycerol O-acyltransferase activity"/>
    <property type="evidence" value="ECO:0007669"/>
    <property type="project" value="TreeGrafter"/>
</dbReference>
<protein>
    <submittedName>
        <fullName evidence="14">Uncharacterized protein</fullName>
    </submittedName>
</protein>